<dbReference type="Proteomes" id="UP001188597">
    <property type="component" value="Unassembled WGS sequence"/>
</dbReference>
<proteinExistence type="predicted"/>
<evidence type="ECO:0000313" key="2">
    <source>
        <dbReference type="EMBL" id="KAK3012492.1"/>
    </source>
</evidence>
<comment type="caution">
    <text evidence="2">The sequence shown here is derived from an EMBL/GenBank/DDBJ whole genome shotgun (WGS) entry which is preliminary data.</text>
</comment>
<dbReference type="EMBL" id="JAVXUP010001372">
    <property type="protein sequence ID" value="KAK3012492.1"/>
    <property type="molecule type" value="Genomic_DNA"/>
</dbReference>
<evidence type="ECO:0000259" key="1">
    <source>
        <dbReference type="Pfam" id="PF07727"/>
    </source>
</evidence>
<reference evidence="2" key="1">
    <citation type="submission" date="2022-12" db="EMBL/GenBank/DDBJ databases">
        <title>Draft genome assemblies for two species of Escallonia (Escalloniales).</title>
        <authorList>
            <person name="Chanderbali A."/>
            <person name="Dervinis C."/>
            <person name="Anghel I."/>
            <person name="Soltis D."/>
            <person name="Soltis P."/>
            <person name="Zapata F."/>
        </authorList>
    </citation>
    <scope>NUCLEOTIDE SEQUENCE</scope>
    <source>
        <strain evidence="2">UCBG64.0493</strain>
        <tissue evidence="2">Leaf</tissue>
    </source>
</reference>
<feature type="domain" description="Reverse transcriptase Ty1/copia-type" evidence="1">
    <location>
        <begin position="199"/>
        <end position="258"/>
    </location>
</feature>
<organism evidence="2 3">
    <name type="scientific">Escallonia herrerae</name>
    <dbReference type="NCBI Taxonomy" id="1293975"/>
    <lineage>
        <taxon>Eukaryota</taxon>
        <taxon>Viridiplantae</taxon>
        <taxon>Streptophyta</taxon>
        <taxon>Embryophyta</taxon>
        <taxon>Tracheophyta</taxon>
        <taxon>Spermatophyta</taxon>
        <taxon>Magnoliopsida</taxon>
        <taxon>eudicotyledons</taxon>
        <taxon>Gunneridae</taxon>
        <taxon>Pentapetalae</taxon>
        <taxon>asterids</taxon>
        <taxon>campanulids</taxon>
        <taxon>Escalloniales</taxon>
        <taxon>Escalloniaceae</taxon>
        <taxon>Escallonia</taxon>
    </lineage>
</organism>
<accession>A0AA88VP65</accession>
<protein>
    <recommendedName>
        <fullName evidence="1">Reverse transcriptase Ty1/copia-type domain-containing protein</fullName>
    </recommendedName>
</protein>
<dbReference type="Pfam" id="PF07727">
    <property type="entry name" value="RVT_2"/>
    <property type="match status" value="1"/>
</dbReference>
<dbReference type="AlphaFoldDB" id="A0AA88VP65"/>
<sequence length="339" mass="38778">MPSVFGLLPEARTLIPCSLTLWQPLTTMWNIWLFSEVRPLTTILFELEKLRDILNQWLLIFAALRVTENKMMNPDLDNMHMTNKEGSHARFMIQVALFQASHELRKKGTENRGEEQSDSLMGNIVTEAAATVASDIDSDTTKLWHMCLGPMSERDMDVLSKQEGIEVKEPVTYKEAIKSTESAQWTVVMSEGMKSLYKNQMWELVKSSVSHKIVGCKWVYKKKEGIHGMKNAWYKARLVTKGFTWREEVEYIAAAEAVKEAIWLKGLVGDLVLKQESLEAGPVYSIPWKTYHPNHILAITPMLVGEGWVLGDLVEIKVKWGFRCCWLEFVVKEVGKAIR</sequence>
<gene>
    <name evidence="2" type="ORF">RJ639_008516</name>
</gene>
<keyword evidence="3" id="KW-1185">Reference proteome</keyword>
<dbReference type="InterPro" id="IPR013103">
    <property type="entry name" value="RVT_2"/>
</dbReference>
<evidence type="ECO:0000313" key="3">
    <source>
        <dbReference type="Proteomes" id="UP001188597"/>
    </source>
</evidence>
<name>A0AA88VP65_9ASTE</name>